<keyword evidence="1" id="KW-0812">Transmembrane</keyword>
<evidence type="ECO:0000313" key="3">
    <source>
        <dbReference type="Proteomes" id="UP001057134"/>
    </source>
</evidence>
<keyword evidence="1" id="KW-0472">Membrane</keyword>
<keyword evidence="3" id="KW-1185">Reference proteome</keyword>
<proteinExistence type="predicted"/>
<evidence type="ECO:0000256" key="1">
    <source>
        <dbReference type="SAM" id="Phobius"/>
    </source>
</evidence>
<dbReference type="EMBL" id="CP027059">
    <property type="protein sequence ID" value="UQZ87533.1"/>
    <property type="molecule type" value="Genomic_DNA"/>
</dbReference>
<evidence type="ECO:0000313" key="2">
    <source>
        <dbReference type="EMBL" id="UQZ87533.1"/>
    </source>
</evidence>
<reference evidence="2" key="2">
    <citation type="journal article" date="2021" name="J Anim Sci Technol">
        <title>Complete genome sequence of Paenibacillus konkukensis sp. nov. SK3146 as a potential probiotic strain.</title>
        <authorList>
            <person name="Jung H.I."/>
            <person name="Park S."/>
            <person name="Niu K.M."/>
            <person name="Lee S.W."/>
            <person name="Kothari D."/>
            <person name="Yi K.J."/>
            <person name="Kim S.K."/>
        </authorList>
    </citation>
    <scope>NUCLEOTIDE SEQUENCE</scope>
    <source>
        <strain evidence="2">SK3146</strain>
    </source>
</reference>
<reference evidence="2" key="1">
    <citation type="submission" date="2018-02" db="EMBL/GenBank/DDBJ databases">
        <authorList>
            <person name="Kim S.-K."/>
            <person name="Jung H.-I."/>
            <person name="Lee S.-W."/>
        </authorList>
    </citation>
    <scope>NUCLEOTIDE SEQUENCE</scope>
    <source>
        <strain evidence="2">SK3146</strain>
    </source>
</reference>
<dbReference type="Proteomes" id="UP001057134">
    <property type="component" value="Chromosome"/>
</dbReference>
<accession>A0ABY4S082</accession>
<feature type="transmembrane region" description="Helical" evidence="1">
    <location>
        <begin position="33"/>
        <end position="55"/>
    </location>
</feature>
<sequence>MTTNRLIQFRCPNSPTSKNARVGHFLTVTSNQYAHLIVAYTTIFRFAAMFTWLAFGDISLAFFRVQKVSLIHLNSILKCFGWKLF</sequence>
<name>A0ABY4S082_9BACL</name>
<protein>
    <submittedName>
        <fullName evidence="2">Uncharacterized protein</fullName>
    </submittedName>
</protein>
<gene>
    <name evidence="2" type="ORF">SK3146_06835</name>
</gene>
<organism evidence="2 3">
    <name type="scientific">Paenibacillus konkukensis</name>
    <dbReference type="NCBI Taxonomy" id="2020716"/>
    <lineage>
        <taxon>Bacteria</taxon>
        <taxon>Bacillati</taxon>
        <taxon>Bacillota</taxon>
        <taxon>Bacilli</taxon>
        <taxon>Bacillales</taxon>
        <taxon>Paenibacillaceae</taxon>
        <taxon>Paenibacillus</taxon>
    </lineage>
</organism>
<keyword evidence="1" id="KW-1133">Transmembrane helix</keyword>